<dbReference type="InterPro" id="IPR011657">
    <property type="entry name" value="CNT_C_dom"/>
</dbReference>
<dbReference type="GO" id="GO:0015389">
    <property type="term" value="F:pyrimidine- and adenosine-specific:sodium symporter activity"/>
    <property type="evidence" value="ECO:0007669"/>
    <property type="project" value="TreeGrafter"/>
</dbReference>
<keyword evidence="3" id="KW-1003">Cell membrane</keyword>
<feature type="transmembrane region" description="Helical" evidence="7">
    <location>
        <begin position="185"/>
        <end position="209"/>
    </location>
</feature>
<comment type="subcellular location">
    <subcellularLocation>
        <location evidence="1">Cell membrane</location>
        <topology evidence="1">Multi-pass membrane protein</topology>
    </subcellularLocation>
</comment>
<dbReference type="STRING" id="303518.ENSPNYP00000014637"/>
<accession>A0A3B4FVL1</accession>
<organism evidence="11">
    <name type="scientific">Pundamilia nyererei</name>
    <dbReference type="NCBI Taxonomy" id="303518"/>
    <lineage>
        <taxon>Eukaryota</taxon>
        <taxon>Metazoa</taxon>
        <taxon>Chordata</taxon>
        <taxon>Craniata</taxon>
        <taxon>Vertebrata</taxon>
        <taxon>Euteleostomi</taxon>
        <taxon>Actinopterygii</taxon>
        <taxon>Neopterygii</taxon>
        <taxon>Teleostei</taxon>
        <taxon>Neoteleostei</taxon>
        <taxon>Acanthomorphata</taxon>
        <taxon>Ovalentaria</taxon>
        <taxon>Cichlomorphae</taxon>
        <taxon>Cichliformes</taxon>
        <taxon>Cichlidae</taxon>
        <taxon>African cichlids</taxon>
        <taxon>Pseudocrenilabrinae</taxon>
        <taxon>Haplochromini</taxon>
        <taxon>Pundamilia</taxon>
    </lineage>
</organism>
<keyword evidence="4 7" id="KW-0812">Transmembrane</keyword>
<feature type="transmembrane region" description="Helical" evidence="7">
    <location>
        <begin position="288"/>
        <end position="305"/>
    </location>
</feature>
<gene>
    <name evidence="11" type="primary">SLC28A3</name>
</gene>
<feature type="transmembrane region" description="Helical" evidence="7">
    <location>
        <begin position="128"/>
        <end position="147"/>
    </location>
</feature>
<keyword evidence="6 7" id="KW-0472">Membrane</keyword>
<dbReference type="GO" id="GO:0005886">
    <property type="term" value="C:plasma membrane"/>
    <property type="evidence" value="ECO:0007669"/>
    <property type="project" value="UniProtKB-SubCell"/>
</dbReference>
<dbReference type="InterPro" id="IPR008276">
    <property type="entry name" value="C_nuclsd_transpt"/>
</dbReference>
<evidence type="ECO:0000313" key="11">
    <source>
        <dbReference type="Ensembl" id="ENSPNYP00000014637.1"/>
    </source>
</evidence>
<reference evidence="11" key="1">
    <citation type="submission" date="2023-09" db="UniProtKB">
        <authorList>
            <consortium name="Ensembl"/>
        </authorList>
    </citation>
    <scope>IDENTIFICATION</scope>
</reference>
<feature type="transmembrane region" description="Helical" evidence="7">
    <location>
        <begin position="73"/>
        <end position="91"/>
    </location>
</feature>
<feature type="transmembrane region" description="Helical" evidence="7">
    <location>
        <begin position="502"/>
        <end position="525"/>
    </location>
</feature>
<dbReference type="GO" id="GO:0015860">
    <property type="term" value="P:purine nucleoside transmembrane transport"/>
    <property type="evidence" value="ECO:0007669"/>
    <property type="project" value="TreeGrafter"/>
</dbReference>
<feature type="transmembrane region" description="Helical" evidence="7">
    <location>
        <begin position="317"/>
        <end position="339"/>
    </location>
</feature>
<dbReference type="Pfam" id="PF01773">
    <property type="entry name" value="Nucleos_tra2_N"/>
    <property type="match status" value="1"/>
</dbReference>
<feature type="domain" description="Concentrative nucleoside transporter N-terminal" evidence="8">
    <location>
        <begin position="161"/>
        <end position="218"/>
    </location>
</feature>
<evidence type="ECO:0000256" key="2">
    <source>
        <dbReference type="ARBA" id="ARBA00009033"/>
    </source>
</evidence>
<evidence type="ECO:0000259" key="10">
    <source>
        <dbReference type="Pfam" id="PF07670"/>
    </source>
</evidence>
<dbReference type="Ensembl" id="ENSPNYT00000015006.1">
    <property type="protein sequence ID" value="ENSPNYP00000014637.1"/>
    <property type="gene ID" value="ENSPNYG00000010923.1"/>
</dbReference>
<dbReference type="PANTHER" id="PTHR10590:SF4">
    <property type="entry name" value="SOLUTE CARRIER FAMILY 28 MEMBER 3"/>
    <property type="match status" value="1"/>
</dbReference>
<feature type="domain" description="Nucleoside transporter/FeoB GTPase Gate" evidence="10">
    <location>
        <begin position="243"/>
        <end position="340"/>
    </location>
</feature>
<feature type="domain" description="Concentrative nucleoside transporter C-terminal" evidence="9">
    <location>
        <begin position="345"/>
        <end position="524"/>
    </location>
</feature>
<dbReference type="Pfam" id="PF07662">
    <property type="entry name" value="Nucleos_tra2_C"/>
    <property type="match status" value="1"/>
</dbReference>
<dbReference type="GO" id="GO:0015864">
    <property type="term" value="P:pyrimidine nucleoside transport"/>
    <property type="evidence" value="ECO:0007669"/>
    <property type="project" value="TreeGrafter"/>
</dbReference>
<evidence type="ECO:0000256" key="7">
    <source>
        <dbReference type="SAM" id="Phobius"/>
    </source>
</evidence>
<feature type="transmembrane region" description="Helical" evidence="7">
    <location>
        <begin position="97"/>
        <end position="119"/>
    </location>
</feature>
<evidence type="ECO:0000259" key="8">
    <source>
        <dbReference type="Pfam" id="PF01773"/>
    </source>
</evidence>
<evidence type="ECO:0000256" key="5">
    <source>
        <dbReference type="ARBA" id="ARBA00022989"/>
    </source>
</evidence>
<sequence length="565" mass="63037">MDIPISSPQGQTRKYSEKTFIEKKKKVLKFMTLQLEEKTEQVTCLEGLPGESFFPRQRTLQHRSCEDVTHIDSIFVSGFVAMVIAACVVNFHRAVGLLVISLVTIFFLCLYRVCVFFSLNSSTSPLSFSFRIIYMSVLVAVVCWLALDTAQRGTRQLVSFFGLLLFVFLTLLFSKHPFRWSWQTLVFGTGLQFIFGLLILRTTFGLGALRWLGNKAEVYTQIYLNTHTSFFYITNILLIVDSLQVMPILVFLSSVISMLYYIGFMAWLICKIGFIMQVTMGTSPAESMAAAGNIFLGLANSPLLIRPYISELTLSEIHAVMTGGFASISGTILGAYISFGVDATHLLTATVMSAPASLAIAKMFWPETIVSRSNRPVKMDKGESKNLLEAASLGASRAIALVASVLANIIAFMALLSFFDAVLSWLGGMFDCPQLSFSLICSYVFMPLSFMMGVSFEDSFIVAELMGIKTFLSEFVAFQKLSELINRRKAGGPEYVNNVKQYISVSFIHVLTISLLIFSSFPIWFAQCQSIGQVTPVNFPSAIFLLNTRGWYIHIYLHQTVLVQM</sequence>
<comment type="similarity">
    <text evidence="2">Belongs to the concentrative nucleoside transporter (CNT) (TC 2.A.41) family.</text>
</comment>
<dbReference type="Pfam" id="PF07670">
    <property type="entry name" value="Gate"/>
    <property type="match status" value="1"/>
</dbReference>
<evidence type="ECO:0000256" key="1">
    <source>
        <dbReference type="ARBA" id="ARBA00004651"/>
    </source>
</evidence>
<dbReference type="AlphaFoldDB" id="A0A3B4FVL1"/>
<keyword evidence="5 7" id="KW-1133">Transmembrane helix</keyword>
<proteinExistence type="inferred from homology"/>
<evidence type="ECO:0000256" key="6">
    <source>
        <dbReference type="ARBA" id="ARBA00023136"/>
    </source>
</evidence>
<evidence type="ECO:0000256" key="3">
    <source>
        <dbReference type="ARBA" id="ARBA00022475"/>
    </source>
</evidence>
<name>A0A3B4FVL1_9CICH</name>
<protein>
    <submittedName>
        <fullName evidence="11">Solute carrier family 28 member 3</fullName>
    </submittedName>
</protein>
<dbReference type="InterPro" id="IPR002668">
    <property type="entry name" value="CNT_N_dom"/>
</dbReference>
<evidence type="ECO:0000259" key="9">
    <source>
        <dbReference type="Pfam" id="PF07662"/>
    </source>
</evidence>
<evidence type="ECO:0000256" key="4">
    <source>
        <dbReference type="ARBA" id="ARBA00022692"/>
    </source>
</evidence>
<dbReference type="GeneTree" id="ENSGT00390000016025"/>
<feature type="transmembrane region" description="Helical" evidence="7">
    <location>
        <begin position="153"/>
        <end position="173"/>
    </location>
</feature>
<dbReference type="InterPro" id="IPR011642">
    <property type="entry name" value="Gate_dom"/>
</dbReference>
<dbReference type="PANTHER" id="PTHR10590">
    <property type="entry name" value="SODIUM/NUCLEOSIDE COTRANSPORTER"/>
    <property type="match status" value="1"/>
</dbReference>
<feature type="transmembrane region" description="Helical" evidence="7">
    <location>
        <begin position="229"/>
        <end position="252"/>
    </location>
</feature>
<feature type="transmembrane region" description="Helical" evidence="7">
    <location>
        <begin position="435"/>
        <end position="454"/>
    </location>
</feature>